<feature type="active site" description="Proton acceptor" evidence="4">
    <location>
        <position position="79"/>
    </location>
</feature>
<evidence type="ECO:0000313" key="5">
    <source>
        <dbReference type="EMBL" id="MBB5660454.1"/>
    </source>
</evidence>
<dbReference type="InterPro" id="IPR003697">
    <property type="entry name" value="Maf-like"/>
</dbReference>
<proteinExistence type="inferred from homology"/>
<evidence type="ECO:0000256" key="3">
    <source>
        <dbReference type="ARBA" id="ARBA00023080"/>
    </source>
</evidence>
<dbReference type="EMBL" id="JACIJB010000003">
    <property type="protein sequence ID" value="MBB5660454.1"/>
    <property type="molecule type" value="Genomic_DNA"/>
</dbReference>
<keyword evidence="3 4" id="KW-0546">Nucleotide metabolism</keyword>
<dbReference type="Pfam" id="PF02545">
    <property type="entry name" value="Maf"/>
    <property type="match status" value="1"/>
</dbReference>
<comment type="caution">
    <text evidence="4">Lacks conserved residue(s) required for the propagation of feature annotation.</text>
</comment>
<dbReference type="PIRSF" id="PIRSF006305">
    <property type="entry name" value="Maf"/>
    <property type="match status" value="1"/>
</dbReference>
<dbReference type="AlphaFoldDB" id="A0A7W9A2X5"/>
<dbReference type="RefSeq" id="WP_123285916.1">
    <property type="nucleotide sequence ID" value="NZ_JACIJB010000003.1"/>
</dbReference>
<comment type="function">
    <text evidence="4">Nucleoside triphosphate pyrophosphatase. May have a dual role in cell division arrest and in preventing the incorporation of modified nucleotides into cellular nucleic acids.</text>
</comment>
<evidence type="ECO:0000313" key="6">
    <source>
        <dbReference type="Proteomes" id="UP000548978"/>
    </source>
</evidence>
<dbReference type="OrthoDB" id="9813962at2"/>
<keyword evidence="4" id="KW-0963">Cytoplasm</keyword>
<dbReference type="EC" id="3.6.1.9" evidence="4"/>
<accession>A0A7W9A2X5</accession>
<organism evidence="5 6">
    <name type="scientific">Brevundimonas halotolerans</name>
    <dbReference type="NCBI Taxonomy" id="69670"/>
    <lineage>
        <taxon>Bacteria</taxon>
        <taxon>Pseudomonadati</taxon>
        <taxon>Pseudomonadota</taxon>
        <taxon>Alphaproteobacteria</taxon>
        <taxon>Caulobacterales</taxon>
        <taxon>Caulobacteraceae</taxon>
        <taxon>Brevundimonas</taxon>
    </lineage>
</organism>
<dbReference type="PANTHER" id="PTHR43213:SF5">
    <property type="entry name" value="BIFUNCTIONAL DTTP_UTP PYROPHOSPHATASE_METHYLTRANSFERASE PROTEIN-RELATED"/>
    <property type="match status" value="1"/>
</dbReference>
<comment type="caution">
    <text evidence="5">The sequence shown here is derived from an EMBL/GenBank/DDBJ whole genome shotgun (WGS) entry which is preliminary data.</text>
</comment>
<dbReference type="InterPro" id="IPR029001">
    <property type="entry name" value="ITPase-like_fam"/>
</dbReference>
<comment type="catalytic activity">
    <reaction evidence="4">
        <text>a 2'-deoxyribonucleoside 5'-triphosphate + H2O = a 2'-deoxyribonucleoside 5'-phosphate + diphosphate + H(+)</text>
        <dbReference type="Rhea" id="RHEA:44644"/>
        <dbReference type="ChEBI" id="CHEBI:15377"/>
        <dbReference type="ChEBI" id="CHEBI:15378"/>
        <dbReference type="ChEBI" id="CHEBI:33019"/>
        <dbReference type="ChEBI" id="CHEBI:61560"/>
        <dbReference type="ChEBI" id="CHEBI:65317"/>
        <dbReference type="EC" id="3.6.1.9"/>
    </reaction>
</comment>
<keyword evidence="6" id="KW-1185">Reference proteome</keyword>
<dbReference type="PANTHER" id="PTHR43213">
    <property type="entry name" value="BIFUNCTIONAL DTTP/UTP PYROPHOSPHATASE/METHYLTRANSFERASE PROTEIN-RELATED"/>
    <property type="match status" value="1"/>
</dbReference>
<comment type="similarity">
    <text evidence="4">Belongs to the Maf family.</text>
</comment>
<evidence type="ECO:0000256" key="4">
    <source>
        <dbReference type="HAMAP-Rule" id="MF_00528"/>
    </source>
</evidence>
<dbReference type="Gene3D" id="3.90.950.10">
    <property type="match status" value="1"/>
</dbReference>
<dbReference type="HAMAP" id="MF_00528">
    <property type="entry name" value="Maf"/>
    <property type="match status" value="1"/>
</dbReference>
<evidence type="ECO:0000256" key="1">
    <source>
        <dbReference type="ARBA" id="ARBA00001968"/>
    </source>
</evidence>
<dbReference type="GO" id="GO:0009117">
    <property type="term" value="P:nucleotide metabolic process"/>
    <property type="evidence" value="ECO:0007669"/>
    <property type="project" value="UniProtKB-KW"/>
</dbReference>
<sequence>MSAGFQRQPFVLASASAARRALMAGVGLSVDLQPAELDEEGLRQANPQLGPADMAVRLAEAKALAVSRMRPGVLVLGGDQILEDDGVIVSKADDLKEIAARLRGFRGRTHHLHSGAALARDGAVVWRHVDTAALTVRAFSEAWLATYLEAEGAALTGVVGGYRLEGPGAQLFARIEGDYFTVLGLPLWAVLEALRDHGVIDR</sequence>
<dbReference type="GO" id="GO:0047429">
    <property type="term" value="F:nucleoside triphosphate diphosphatase activity"/>
    <property type="evidence" value="ECO:0007669"/>
    <property type="project" value="UniProtKB-EC"/>
</dbReference>
<comment type="cofactor">
    <cofactor evidence="1 4">
        <name>a divalent metal cation</name>
        <dbReference type="ChEBI" id="CHEBI:60240"/>
    </cofactor>
</comment>
<dbReference type="SUPFAM" id="SSF52972">
    <property type="entry name" value="ITPase-like"/>
    <property type="match status" value="1"/>
</dbReference>
<gene>
    <name evidence="5" type="ORF">FHS65_001199</name>
</gene>
<dbReference type="GO" id="GO:0005737">
    <property type="term" value="C:cytoplasm"/>
    <property type="evidence" value="ECO:0007669"/>
    <property type="project" value="UniProtKB-SubCell"/>
</dbReference>
<reference evidence="5 6" key="1">
    <citation type="submission" date="2020-08" db="EMBL/GenBank/DDBJ databases">
        <title>Genomic Encyclopedia of Type Strains, Phase IV (KMG-IV): sequencing the most valuable type-strain genomes for metagenomic binning, comparative biology and taxonomic classification.</title>
        <authorList>
            <person name="Goeker M."/>
        </authorList>
    </citation>
    <scope>NUCLEOTIDE SEQUENCE [LARGE SCALE GENOMIC DNA]</scope>
    <source>
        <strain evidence="5 6">DSM 24448</strain>
    </source>
</reference>
<dbReference type="Proteomes" id="UP000548978">
    <property type="component" value="Unassembled WGS sequence"/>
</dbReference>
<keyword evidence="2 4" id="KW-0378">Hydrolase</keyword>
<evidence type="ECO:0000256" key="2">
    <source>
        <dbReference type="ARBA" id="ARBA00022801"/>
    </source>
</evidence>
<name>A0A7W9A2X5_9CAUL</name>
<comment type="catalytic activity">
    <reaction evidence="4">
        <text>a ribonucleoside 5'-triphosphate + H2O = a ribonucleoside 5'-phosphate + diphosphate + H(+)</text>
        <dbReference type="Rhea" id="RHEA:23996"/>
        <dbReference type="ChEBI" id="CHEBI:15377"/>
        <dbReference type="ChEBI" id="CHEBI:15378"/>
        <dbReference type="ChEBI" id="CHEBI:33019"/>
        <dbReference type="ChEBI" id="CHEBI:58043"/>
        <dbReference type="ChEBI" id="CHEBI:61557"/>
        <dbReference type="EC" id="3.6.1.9"/>
    </reaction>
</comment>
<protein>
    <recommendedName>
        <fullName evidence="4">Nucleoside triphosphate pyrophosphatase</fullName>
        <ecNumber evidence="4">3.6.1.9</ecNumber>
    </recommendedName>
    <alternativeName>
        <fullName evidence="4">Nucleotide pyrophosphatase</fullName>
        <shortName evidence="4">Nucleotide PPase</shortName>
    </alternativeName>
</protein>
<comment type="subcellular location">
    <subcellularLocation>
        <location evidence="4">Cytoplasm</location>
    </subcellularLocation>
</comment>